<comment type="similarity">
    <text evidence="7">Belongs to the PRPF40 family.</text>
</comment>
<feature type="domain" description="FF" evidence="9">
    <location>
        <begin position="312"/>
        <end position="367"/>
    </location>
</feature>
<evidence type="ECO:0000256" key="8">
    <source>
        <dbReference type="ARBA" id="ARBA00064817"/>
    </source>
</evidence>
<comment type="function">
    <text evidence="6">Binds the phosphorylated C-terminal domain (CTD) of the largest subunit of RNA polymerase II and functions as a scaffold for RNA processing machineries. May be involved in pre-mRNA splicing.</text>
</comment>
<dbReference type="PANTHER" id="PTHR11864:SF0">
    <property type="entry name" value="PRP40 PRE-MRNA PROCESSING FACTOR 40 HOMOLOG A (YEAST)"/>
    <property type="match status" value="1"/>
</dbReference>
<dbReference type="SMART" id="SM00441">
    <property type="entry name" value="FF"/>
    <property type="match status" value="2"/>
</dbReference>
<proteinExistence type="inferred from homology"/>
<dbReference type="AlphaFoldDB" id="A0A2G2YYZ7"/>
<evidence type="ECO:0000256" key="1">
    <source>
        <dbReference type="ARBA" id="ARBA00004123"/>
    </source>
</evidence>
<dbReference type="InterPro" id="IPR036517">
    <property type="entry name" value="FF_domain_sf"/>
</dbReference>
<evidence type="ECO:0000256" key="6">
    <source>
        <dbReference type="ARBA" id="ARBA00056384"/>
    </source>
</evidence>
<gene>
    <name evidence="10" type="ORF">T459_22233</name>
</gene>
<dbReference type="Proteomes" id="UP000222542">
    <property type="component" value="Unassembled WGS sequence"/>
</dbReference>
<evidence type="ECO:0000256" key="3">
    <source>
        <dbReference type="ARBA" id="ARBA00022737"/>
    </source>
</evidence>
<dbReference type="GO" id="GO:0000398">
    <property type="term" value="P:mRNA splicing, via spliceosome"/>
    <property type="evidence" value="ECO:0000318"/>
    <property type="project" value="GO_Central"/>
</dbReference>
<dbReference type="EMBL" id="AYRZ02000008">
    <property type="protein sequence ID" value="PHT74956.1"/>
    <property type="molecule type" value="Genomic_DNA"/>
</dbReference>
<keyword evidence="11" id="KW-1185">Reference proteome</keyword>
<protein>
    <recommendedName>
        <fullName evidence="9">FF domain-containing protein</fullName>
    </recommendedName>
</protein>
<organism evidence="10 11">
    <name type="scientific">Capsicum annuum</name>
    <name type="common">Capsicum pepper</name>
    <dbReference type="NCBI Taxonomy" id="4072"/>
    <lineage>
        <taxon>Eukaryota</taxon>
        <taxon>Viridiplantae</taxon>
        <taxon>Streptophyta</taxon>
        <taxon>Embryophyta</taxon>
        <taxon>Tracheophyta</taxon>
        <taxon>Spermatophyta</taxon>
        <taxon>Magnoliopsida</taxon>
        <taxon>eudicotyledons</taxon>
        <taxon>Gunneridae</taxon>
        <taxon>Pentapetalae</taxon>
        <taxon>asterids</taxon>
        <taxon>lamiids</taxon>
        <taxon>Solanales</taxon>
        <taxon>Solanaceae</taxon>
        <taxon>Solanoideae</taxon>
        <taxon>Capsiceae</taxon>
        <taxon>Capsicum</taxon>
    </lineage>
</organism>
<evidence type="ECO:0000256" key="4">
    <source>
        <dbReference type="ARBA" id="ARBA00023187"/>
    </source>
</evidence>
<keyword evidence="5" id="KW-0539">Nucleus</keyword>
<evidence type="ECO:0000259" key="9">
    <source>
        <dbReference type="SMART" id="SM00441"/>
    </source>
</evidence>
<evidence type="ECO:0000256" key="5">
    <source>
        <dbReference type="ARBA" id="ARBA00023242"/>
    </source>
</evidence>
<dbReference type="GO" id="GO:0005685">
    <property type="term" value="C:U1 snRNP"/>
    <property type="evidence" value="ECO:0000318"/>
    <property type="project" value="GO_Central"/>
</dbReference>
<dbReference type="FunFam" id="1.10.10.440:FF:000013">
    <property type="entry name" value="pre-mRNA-processing protein 40A isoform X1"/>
    <property type="match status" value="1"/>
</dbReference>
<evidence type="ECO:0000256" key="7">
    <source>
        <dbReference type="ARBA" id="ARBA00061317"/>
    </source>
</evidence>
<sequence length="611" mass="66515">MILVLIVERYSKFEFLKVELIEIRVKALEGVHSDYGDTYEDPKLPPIPPLAGPAPGAIPSMSLQRNLPMSNNHMPGSGAPNLPVSSSYNQVNVDSSGSQYQTQINNHTFPSGFSLGQKADASTYWREFTSPGENLHASDFGSISVVKTSSPGADGLLVSAHDAKSSPIAVSPAANLPTIVALESSSLSGNVSSPMIGTVEMKNSSEPALPAVANSEKIGIAVTLGNSVAPPVHVFRFICYKFASGLCCFLFGIQFFCSFETTTTQVTVVYGDGFSSKNRENVKKDVVITEIGGTTPSDEKIVELGPLVYESKAEEKSTFKTLLESANIGSDCMWNQAMRAVINDRRYGALKSLCEQKQAFNEEHAKALEEQKRNRVEYLEFLKSFNFIKASSQWWKVQDRLETDERCSRLEKINRLEIFQRMVVVEVVTPVTVVVMVSEECVKVDDVLVVVSDVWKLMMCRWLLVVVVVLIDELVGSRDQLVAVDGGDVGGRGVHGSIWVGVVAAGSVVGSDVGCDGGSGWWWCQIGLTSAWTLDDFKVAIAKYISSPPMSDTNLKVLHKMSGLSAKALVVLPCYVSLEVGQFVIAKLATRRKLLHRRNGRTGNPSSEIGK</sequence>
<reference evidence="10 11" key="2">
    <citation type="journal article" date="2017" name="Genome Biol.">
        <title>New reference genome sequences of hot pepper reveal the massive evolution of plant disease-resistance genes by retroduplication.</title>
        <authorList>
            <person name="Kim S."/>
            <person name="Park J."/>
            <person name="Yeom S.I."/>
            <person name="Kim Y.M."/>
            <person name="Seo E."/>
            <person name="Kim K.T."/>
            <person name="Kim M.S."/>
            <person name="Lee J.M."/>
            <person name="Cheong K."/>
            <person name="Shin H.S."/>
            <person name="Kim S.B."/>
            <person name="Han K."/>
            <person name="Lee J."/>
            <person name="Park M."/>
            <person name="Lee H.A."/>
            <person name="Lee H.Y."/>
            <person name="Lee Y."/>
            <person name="Oh S."/>
            <person name="Lee J.H."/>
            <person name="Choi E."/>
            <person name="Choi E."/>
            <person name="Lee S.E."/>
            <person name="Jeon J."/>
            <person name="Kim H."/>
            <person name="Choi G."/>
            <person name="Song H."/>
            <person name="Lee J."/>
            <person name="Lee S.C."/>
            <person name="Kwon J.K."/>
            <person name="Lee H.Y."/>
            <person name="Koo N."/>
            <person name="Hong Y."/>
            <person name="Kim R.W."/>
            <person name="Kang W.H."/>
            <person name="Huh J.H."/>
            <person name="Kang B.C."/>
            <person name="Yang T.J."/>
            <person name="Lee Y.H."/>
            <person name="Bennetzen J.L."/>
            <person name="Choi D."/>
        </authorList>
    </citation>
    <scope>NUCLEOTIDE SEQUENCE [LARGE SCALE GENOMIC DNA]</scope>
    <source>
        <strain evidence="11">cv. CM334</strain>
    </source>
</reference>
<dbReference type="PANTHER" id="PTHR11864">
    <property type="entry name" value="PRE-MRNA-PROCESSING PROTEIN PRP40"/>
    <property type="match status" value="1"/>
</dbReference>
<dbReference type="GO" id="GO:0003723">
    <property type="term" value="F:RNA binding"/>
    <property type="evidence" value="ECO:0000318"/>
    <property type="project" value="GO_Central"/>
</dbReference>
<dbReference type="InterPro" id="IPR039726">
    <property type="entry name" value="Prp40-like"/>
</dbReference>
<keyword evidence="3" id="KW-0677">Repeat</keyword>
<keyword evidence="4" id="KW-0508">mRNA splicing</keyword>
<dbReference type="GO" id="GO:0045292">
    <property type="term" value="P:mRNA cis splicing, via spliceosome"/>
    <property type="evidence" value="ECO:0007669"/>
    <property type="project" value="InterPro"/>
</dbReference>
<dbReference type="InterPro" id="IPR002713">
    <property type="entry name" value="FF_domain"/>
</dbReference>
<dbReference type="GO" id="GO:0070063">
    <property type="term" value="F:RNA polymerase binding"/>
    <property type="evidence" value="ECO:0007669"/>
    <property type="project" value="UniProtKB-ARBA"/>
</dbReference>
<dbReference type="Pfam" id="PF01846">
    <property type="entry name" value="FF"/>
    <property type="match status" value="1"/>
</dbReference>
<dbReference type="Gramene" id="PHT74956">
    <property type="protein sequence ID" value="PHT74956"/>
    <property type="gene ID" value="T459_22233"/>
</dbReference>
<keyword evidence="2" id="KW-0507">mRNA processing</keyword>
<evidence type="ECO:0000313" key="10">
    <source>
        <dbReference type="EMBL" id="PHT74956.1"/>
    </source>
</evidence>
<reference evidence="10 11" key="1">
    <citation type="journal article" date="2014" name="Nat. Genet.">
        <title>Genome sequence of the hot pepper provides insights into the evolution of pungency in Capsicum species.</title>
        <authorList>
            <person name="Kim S."/>
            <person name="Park M."/>
            <person name="Yeom S.I."/>
            <person name="Kim Y.M."/>
            <person name="Lee J.M."/>
            <person name="Lee H.A."/>
            <person name="Seo E."/>
            <person name="Choi J."/>
            <person name="Cheong K."/>
            <person name="Kim K.T."/>
            <person name="Jung K."/>
            <person name="Lee G.W."/>
            <person name="Oh S.K."/>
            <person name="Bae C."/>
            <person name="Kim S.B."/>
            <person name="Lee H.Y."/>
            <person name="Kim S.Y."/>
            <person name="Kim M.S."/>
            <person name="Kang B.C."/>
            <person name="Jo Y.D."/>
            <person name="Yang H.B."/>
            <person name="Jeong H.J."/>
            <person name="Kang W.H."/>
            <person name="Kwon J.K."/>
            <person name="Shin C."/>
            <person name="Lim J.Y."/>
            <person name="Park J.H."/>
            <person name="Huh J.H."/>
            <person name="Kim J.S."/>
            <person name="Kim B.D."/>
            <person name="Cohen O."/>
            <person name="Paran I."/>
            <person name="Suh M.C."/>
            <person name="Lee S.B."/>
            <person name="Kim Y.K."/>
            <person name="Shin Y."/>
            <person name="Noh S.J."/>
            <person name="Park J."/>
            <person name="Seo Y.S."/>
            <person name="Kwon S.Y."/>
            <person name="Kim H.A."/>
            <person name="Park J.M."/>
            <person name="Kim H.J."/>
            <person name="Choi S.B."/>
            <person name="Bosland P.W."/>
            <person name="Reeves G."/>
            <person name="Jo S.H."/>
            <person name="Lee B.W."/>
            <person name="Cho H.T."/>
            <person name="Choi H.S."/>
            <person name="Lee M.S."/>
            <person name="Yu Y."/>
            <person name="Do Choi Y."/>
            <person name="Park B.S."/>
            <person name="van Deynze A."/>
            <person name="Ashrafi H."/>
            <person name="Hill T."/>
            <person name="Kim W.T."/>
            <person name="Pai H.S."/>
            <person name="Ahn H.K."/>
            <person name="Yeam I."/>
            <person name="Giovannoni J.J."/>
            <person name="Rose J.K."/>
            <person name="Sorensen I."/>
            <person name="Lee S.J."/>
            <person name="Kim R.W."/>
            <person name="Choi I.Y."/>
            <person name="Choi B.S."/>
            <person name="Lim J.S."/>
            <person name="Lee Y.H."/>
            <person name="Choi D."/>
        </authorList>
    </citation>
    <scope>NUCLEOTIDE SEQUENCE [LARGE SCALE GENOMIC DNA]</scope>
    <source>
        <strain evidence="11">cv. CM334</strain>
    </source>
</reference>
<dbReference type="Gene3D" id="1.10.10.440">
    <property type="entry name" value="FF domain"/>
    <property type="match status" value="1"/>
</dbReference>
<name>A0A2G2YYZ7_CAPAN</name>
<comment type="subunit">
    <text evidence="8">Interacts (via the WW domains) with the phosphorylated C-terminal domain of NRPB1 (via CTD domain).</text>
</comment>
<dbReference type="GO" id="GO:0071004">
    <property type="term" value="C:U2-type prespliceosome"/>
    <property type="evidence" value="ECO:0000318"/>
    <property type="project" value="GO_Central"/>
</dbReference>
<feature type="domain" description="FF" evidence="9">
    <location>
        <begin position="371"/>
        <end position="425"/>
    </location>
</feature>
<dbReference type="SUPFAM" id="SSF81698">
    <property type="entry name" value="FF domain"/>
    <property type="match status" value="2"/>
</dbReference>
<evidence type="ECO:0000313" key="11">
    <source>
        <dbReference type="Proteomes" id="UP000222542"/>
    </source>
</evidence>
<dbReference type="STRING" id="4072.A0A2G2YYZ7"/>
<accession>A0A2G2YYZ7</accession>
<comment type="subcellular location">
    <subcellularLocation>
        <location evidence="1">Nucleus</location>
    </subcellularLocation>
</comment>
<evidence type="ECO:0000256" key="2">
    <source>
        <dbReference type="ARBA" id="ARBA00022664"/>
    </source>
</evidence>
<comment type="caution">
    <text evidence="10">The sequence shown here is derived from an EMBL/GenBank/DDBJ whole genome shotgun (WGS) entry which is preliminary data.</text>
</comment>